<keyword evidence="1" id="KW-1133">Transmembrane helix</keyword>
<dbReference type="Ensembl" id="ENSNMLT00000019234.1">
    <property type="protein sequence ID" value="ENSNMLP00000017103.1"/>
    <property type="gene ID" value="ENSNMLG00000011313.1"/>
</dbReference>
<organism evidence="3 4">
    <name type="scientific">Neogobius melanostomus</name>
    <name type="common">round goby</name>
    <dbReference type="NCBI Taxonomy" id="47308"/>
    <lineage>
        <taxon>Eukaryota</taxon>
        <taxon>Metazoa</taxon>
        <taxon>Chordata</taxon>
        <taxon>Craniata</taxon>
        <taxon>Vertebrata</taxon>
        <taxon>Euteleostomi</taxon>
        <taxon>Actinopterygii</taxon>
        <taxon>Neopterygii</taxon>
        <taxon>Teleostei</taxon>
        <taxon>Neoteleostei</taxon>
        <taxon>Acanthomorphata</taxon>
        <taxon>Gobiaria</taxon>
        <taxon>Gobiiformes</taxon>
        <taxon>Gobioidei</taxon>
        <taxon>Gobiidae</taxon>
        <taxon>Benthophilinae</taxon>
        <taxon>Neogobiini</taxon>
        <taxon>Neogobius</taxon>
    </lineage>
</organism>
<keyword evidence="1" id="KW-0812">Transmembrane</keyword>
<evidence type="ECO:0000313" key="4">
    <source>
        <dbReference type="Proteomes" id="UP000694523"/>
    </source>
</evidence>
<dbReference type="Proteomes" id="UP000694523">
    <property type="component" value="Unplaced"/>
</dbReference>
<accession>A0A8C6T6H6</accession>
<name>A0A8C6T6H6_9GOBI</name>
<proteinExistence type="predicted"/>
<evidence type="ECO:0000313" key="3">
    <source>
        <dbReference type="Ensembl" id="ENSNMLP00000017103.1"/>
    </source>
</evidence>
<reference evidence="3" key="1">
    <citation type="submission" date="2025-08" db="UniProtKB">
        <authorList>
            <consortium name="Ensembl"/>
        </authorList>
    </citation>
    <scope>IDENTIFICATION</scope>
</reference>
<feature type="signal peptide" evidence="2">
    <location>
        <begin position="1"/>
        <end position="26"/>
    </location>
</feature>
<keyword evidence="2" id="KW-0732">Signal</keyword>
<sequence>MPGAQRLWIVALSLVLLVSLLPQGDARRGGGRGGGFGRGGGGFGRGGYRPVQSSGPSAGKVAGAAAVGAIGGSMLGSALSRPGYGYGGYGGGYGGYGGGYGGYGGGYGGAPRGYGRSGYDQEGSGDMGYYYGAASSGPIYNSIIVVIGTLVALLMGSWATIM</sequence>
<evidence type="ECO:0000256" key="2">
    <source>
        <dbReference type="SAM" id="SignalP"/>
    </source>
</evidence>
<keyword evidence="4" id="KW-1185">Reference proteome</keyword>
<keyword evidence="1" id="KW-0472">Membrane</keyword>
<reference evidence="3" key="2">
    <citation type="submission" date="2025-09" db="UniProtKB">
        <authorList>
            <consortium name="Ensembl"/>
        </authorList>
    </citation>
    <scope>IDENTIFICATION</scope>
</reference>
<protein>
    <submittedName>
        <fullName evidence="3">Uncharacterized protein</fullName>
    </submittedName>
</protein>
<dbReference type="AlphaFoldDB" id="A0A8C6T6H6"/>
<evidence type="ECO:0000256" key="1">
    <source>
        <dbReference type="SAM" id="Phobius"/>
    </source>
</evidence>
<feature type="transmembrane region" description="Helical" evidence="1">
    <location>
        <begin position="139"/>
        <end position="161"/>
    </location>
</feature>
<feature type="chain" id="PRO_5034434415" evidence="2">
    <location>
        <begin position="27"/>
        <end position="162"/>
    </location>
</feature>